<protein>
    <recommendedName>
        <fullName evidence="8">PQ-loop-domain-containing protein</fullName>
    </recommendedName>
</protein>
<name>A0A4P9XF40_9FUNG</name>
<feature type="transmembrane region" description="Helical" evidence="5">
    <location>
        <begin position="104"/>
        <end position="125"/>
    </location>
</feature>
<feature type="transmembrane region" description="Helical" evidence="5">
    <location>
        <begin position="137"/>
        <end position="157"/>
    </location>
</feature>
<feature type="transmembrane region" description="Helical" evidence="5">
    <location>
        <begin position="71"/>
        <end position="92"/>
    </location>
</feature>
<proteinExistence type="predicted"/>
<organism evidence="6 7">
    <name type="scientific">Caulochytrium protostelioides</name>
    <dbReference type="NCBI Taxonomy" id="1555241"/>
    <lineage>
        <taxon>Eukaryota</taxon>
        <taxon>Fungi</taxon>
        <taxon>Fungi incertae sedis</taxon>
        <taxon>Chytridiomycota</taxon>
        <taxon>Chytridiomycota incertae sedis</taxon>
        <taxon>Chytridiomycetes</taxon>
        <taxon>Caulochytriales</taxon>
        <taxon>Caulochytriaceae</taxon>
        <taxon>Caulochytrium</taxon>
    </lineage>
</organism>
<reference evidence="7" key="1">
    <citation type="journal article" date="2018" name="Nat. Microbiol.">
        <title>Leveraging single-cell genomics to expand the fungal tree of life.</title>
        <authorList>
            <person name="Ahrendt S.R."/>
            <person name="Quandt C.A."/>
            <person name="Ciobanu D."/>
            <person name="Clum A."/>
            <person name="Salamov A."/>
            <person name="Andreopoulos B."/>
            <person name="Cheng J.F."/>
            <person name="Woyke T."/>
            <person name="Pelin A."/>
            <person name="Henrissat B."/>
            <person name="Reynolds N.K."/>
            <person name="Benny G.L."/>
            <person name="Smith M.E."/>
            <person name="James T.Y."/>
            <person name="Grigoriev I.V."/>
        </authorList>
    </citation>
    <scope>NUCLEOTIDE SEQUENCE [LARGE SCALE GENOMIC DNA]</scope>
    <source>
        <strain evidence="7">ATCC 52028</strain>
    </source>
</reference>
<dbReference type="AlphaFoldDB" id="A0A4P9XF40"/>
<dbReference type="InterPro" id="IPR006603">
    <property type="entry name" value="PQ-loop_rpt"/>
</dbReference>
<evidence type="ECO:0000256" key="1">
    <source>
        <dbReference type="ARBA" id="ARBA00004141"/>
    </source>
</evidence>
<dbReference type="OrthoDB" id="407617at2759"/>
<sequence length="292" mass="31462">MGISPHAAHVGSEVCSYFSLVLWSFQLLPQAYSLWQQKRQGAFSVAMTAIWIFWVPFFGSTSFALDLPIALLIQPQIFALCGFLCIGLAWHYEPRYGLTTRARNVAAICVLIALTGGLEYALYVACRRGPPAVTQAFGYLSVVILVGGFVPQYVAVIRARSTYGLARSFLVVDMAGGMFAVATLALATAATAKPIDPAAMVNYALVMLCDAVLLLLTFIWPHDAPPGVSNRDGTAHSDDAATARSTDILDLEAADDAKKYEDRSGRWNGPDVDKCASQATLMVASVEAEEQV</sequence>
<dbReference type="EMBL" id="ML014113">
    <property type="protein sequence ID" value="RKP04158.1"/>
    <property type="molecule type" value="Genomic_DNA"/>
</dbReference>
<evidence type="ECO:0000256" key="3">
    <source>
        <dbReference type="ARBA" id="ARBA00022989"/>
    </source>
</evidence>
<evidence type="ECO:0000256" key="4">
    <source>
        <dbReference type="ARBA" id="ARBA00023136"/>
    </source>
</evidence>
<evidence type="ECO:0000256" key="5">
    <source>
        <dbReference type="SAM" id="Phobius"/>
    </source>
</evidence>
<comment type="subcellular location">
    <subcellularLocation>
        <location evidence="1">Membrane</location>
        <topology evidence="1">Multi-pass membrane protein</topology>
    </subcellularLocation>
</comment>
<keyword evidence="4 5" id="KW-0472">Membrane</keyword>
<accession>A0A4P9XF40</accession>
<keyword evidence="2 5" id="KW-0812">Transmembrane</keyword>
<evidence type="ECO:0008006" key="8">
    <source>
        <dbReference type="Google" id="ProtNLM"/>
    </source>
</evidence>
<keyword evidence="3 5" id="KW-1133">Transmembrane helix</keyword>
<dbReference type="Pfam" id="PF04193">
    <property type="entry name" value="PQ-loop"/>
    <property type="match status" value="2"/>
</dbReference>
<evidence type="ECO:0000256" key="2">
    <source>
        <dbReference type="ARBA" id="ARBA00022692"/>
    </source>
</evidence>
<feature type="transmembrane region" description="Helical" evidence="5">
    <location>
        <begin position="169"/>
        <end position="189"/>
    </location>
</feature>
<evidence type="ECO:0000313" key="6">
    <source>
        <dbReference type="EMBL" id="RKP04158.1"/>
    </source>
</evidence>
<keyword evidence="7" id="KW-1185">Reference proteome</keyword>
<evidence type="ECO:0000313" key="7">
    <source>
        <dbReference type="Proteomes" id="UP000274922"/>
    </source>
</evidence>
<dbReference type="Proteomes" id="UP000274922">
    <property type="component" value="Unassembled WGS sequence"/>
</dbReference>
<dbReference type="GO" id="GO:0016020">
    <property type="term" value="C:membrane"/>
    <property type="evidence" value="ECO:0007669"/>
    <property type="project" value="UniProtKB-SubCell"/>
</dbReference>
<feature type="transmembrane region" description="Helical" evidence="5">
    <location>
        <begin position="42"/>
        <end position="65"/>
    </location>
</feature>
<dbReference type="Gene3D" id="1.20.1280.290">
    <property type="match status" value="1"/>
</dbReference>
<feature type="transmembrane region" description="Helical" evidence="5">
    <location>
        <begin position="201"/>
        <end position="221"/>
    </location>
</feature>
<gene>
    <name evidence="6" type="ORF">CXG81DRAFT_23264</name>
</gene>